<dbReference type="EMBL" id="CP084167">
    <property type="protein sequence ID" value="UJG43115.1"/>
    <property type="molecule type" value="Genomic_DNA"/>
</dbReference>
<name>A0A9Y1BQN8_9ARCH</name>
<accession>A0A9Y1BQN8</accession>
<proteinExistence type="predicted"/>
<gene>
    <name evidence="1" type="ORF">K9W46_12165</name>
</gene>
<organism evidence="1">
    <name type="scientific">Candidatus Heimdallarchaeum endolithica</name>
    <dbReference type="NCBI Taxonomy" id="2876572"/>
    <lineage>
        <taxon>Archaea</taxon>
        <taxon>Promethearchaeati</taxon>
        <taxon>Candidatus Heimdallarchaeota</taxon>
        <taxon>Candidatus Heimdallarchaeia (ex Rinke et al. 2021) (nom. nud.)</taxon>
        <taxon>Candidatus Heimdallarchaeales</taxon>
        <taxon>Candidatus Heimdallarchaeaceae</taxon>
        <taxon>Candidatus Heimdallarchaeum</taxon>
    </lineage>
</organism>
<reference evidence="1" key="1">
    <citation type="journal article" date="2022" name="Nat. Microbiol.">
        <title>Unique mobile elements and scalable gene flow at the prokaryote-eukaryote boundary revealed by circularized Asgard archaea genomes.</title>
        <authorList>
            <person name="Wu F."/>
            <person name="Speth D.R."/>
            <person name="Philosof A."/>
            <person name="Cremiere A."/>
            <person name="Narayanan A."/>
            <person name="Barco R.A."/>
            <person name="Connon S.A."/>
            <person name="Amend J.P."/>
            <person name="Antoshechkin I.A."/>
            <person name="Orphan V.J."/>
        </authorList>
    </citation>
    <scope>NUCLEOTIDE SEQUENCE</scope>
    <source>
        <strain evidence="1">PR6</strain>
    </source>
</reference>
<dbReference type="AlphaFoldDB" id="A0A9Y1BQN8"/>
<evidence type="ECO:0000313" key="1">
    <source>
        <dbReference type="EMBL" id="UJG43115.1"/>
    </source>
</evidence>
<dbReference type="Proteomes" id="UP001200513">
    <property type="component" value="Chromosome"/>
</dbReference>
<protein>
    <submittedName>
        <fullName evidence="1">Uncharacterized protein</fullName>
    </submittedName>
</protein>
<sequence length="383" mass="44888">MGRIHDTIAENVALNLRNNLIFGKRYVATNVPIFPRPDFVLLSISKSKEPPIAFEVKPPHANKREYLTGLGQTISYLQYYPSSYLVIPQEEIDGFYIPDFMYKTIEAINTDAIGLISYDLKTYNPDIEKKATLLKKTPKEIKVEYARPWLFWMDTSIREVGEILCLVAESNDAKIIERRICDEVFKKRYSGSKKFNSYFLNYSLFFSSLELWTADRQLTVIGNRLREIYQKYGDDSKEFKNALHYLILTTGGYLRLIKLVQEAQDTLYFNLRGDANKLIKEIRELREKEGVSKSEDLDKILPIFEKRGDEWLRLIACKALKEGYGRDLTQILDDISRRFSPYFNKKLETDFLKSEYKNKKGYLINWDRITTLLEEGENNLRVF</sequence>